<dbReference type="RefSeq" id="WP_079603949.1">
    <property type="nucleotide sequence ID" value="NZ_LT670817.1"/>
</dbReference>
<name>A0A1M5U871_9BRAD</name>
<sequence length="153" mass="17307">MRRTISGLVAAIAVMSAAPAMACGGLFGAYASPCAQPEVYVAPVAPAYTGCGACGGWSYERLSDPAPYYPARVHQYYYVNQGPTYTGPGDFAPYPTYREGGYRIHPHFRAWRHTRYRYGYAIHHGYATHHGYAPRAYSYHEHMMHEHMMRRYN</sequence>
<dbReference type="OrthoDB" id="8130162at2"/>
<accession>A0A1M5U871</accession>
<feature type="chain" id="PRO_5009914164" description="PXPV repeat-containing protein" evidence="1">
    <location>
        <begin position="23"/>
        <end position="153"/>
    </location>
</feature>
<organism evidence="2 3">
    <name type="scientific">Bradyrhizobium erythrophlei</name>
    <dbReference type="NCBI Taxonomy" id="1437360"/>
    <lineage>
        <taxon>Bacteria</taxon>
        <taxon>Pseudomonadati</taxon>
        <taxon>Pseudomonadota</taxon>
        <taxon>Alphaproteobacteria</taxon>
        <taxon>Hyphomicrobiales</taxon>
        <taxon>Nitrobacteraceae</taxon>
        <taxon>Bradyrhizobium</taxon>
    </lineage>
</organism>
<evidence type="ECO:0008006" key="4">
    <source>
        <dbReference type="Google" id="ProtNLM"/>
    </source>
</evidence>
<protein>
    <recommendedName>
        <fullName evidence="4">PXPV repeat-containing protein</fullName>
    </recommendedName>
</protein>
<proteinExistence type="predicted"/>
<gene>
    <name evidence="2" type="ORF">SAMN05443248_5315</name>
</gene>
<evidence type="ECO:0000313" key="2">
    <source>
        <dbReference type="EMBL" id="SHH58883.1"/>
    </source>
</evidence>
<dbReference type="EMBL" id="LT670817">
    <property type="protein sequence ID" value="SHH58883.1"/>
    <property type="molecule type" value="Genomic_DNA"/>
</dbReference>
<keyword evidence="1" id="KW-0732">Signal</keyword>
<feature type="signal peptide" evidence="1">
    <location>
        <begin position="1"/>
        <end position="22"/>
    </location>
</feature>
<reference evidence="2 3" key="1">
    <citation type="submission" date="2016-11" db="EMBL/GenBank/DDBJ databases">
        <authorList>
            <person name="Jaros S."/>
            <person name="Januszkiewicz K."/>
            <person name="Wedrychowicz H."/>
        </authorList>
    </citation>
    <scope>NUCLEOTIDE SEQUENCE [LARGE SCALE GENOMIC DNA]</scope>
    <source>
        <strain evidence="2 3">GAS138</strain>
    </source>
</reference>
<dbReference type="AlphaFoldDB" id="A0A1M5U871"/>
<evidence type="ECO:0000256" key="1">
    <source>
        <dbReference type="SAM" id="SignalP"/>
    </source>
</evidence>
<dbReference type="Proteomes" id="UP000189796">
    <property type="component" value="Chromosome I"/>
</dbReference>
<evidence type="ECO:0000313" key="3">
    <source>
        <dbReference type="Proteomes" id="UP000189796"/>
    </source>
</evidence>